<keyword evidence="1" id="KW-0472">Membrane</keyword>
<evidence type="ECO:0000256" key="1">
    <source>
        <dbReference type="SAM" id="Phobius"/>
    </source>
</evidence>
<protein>
    <submittedName>
        <fullName evidence="2">Uncharacterized protein</fullName>
    </submittedName>
</protein>
<sequence length="53" mass="6566">YMYMCINVHVHIHKTKHTIHILYLKNEYSLISFSLFLHFYLFLHSFLLFLHTP</sequence>
<dbReference type="AlphaFoldDB" id="A0A1X7U803"/>
<keyword evidence="1" id="KW-0812">Transmembrane</keyword>
<feature type="transmembrane region" description="Helical" evidence="1">
    <location>
        <begin position="30"/>
        <end position="50"/>
    </location>
</feature>
<dbReference type="InParanoid" id="A0A1X7U803"/>
<proteinExistence type="predicted"/>
<reference evidence="2" key="1">
    <citation type="submission" date="2017-05" db="UniProtKB">
        <authorList>
            <consortium name="EnsemblMetazoa"/>
        </authorList>
    </citation>
    <scope>IDENTIFICATION</scope>
</reference>
<evidence type="ECO:0000313" key="2">
    <source>
        <dbReference type="EnsemblMetazoa" id="Aqu2.1.23581_001"/>
    </source>
</evidence>
<accession>A0A1X7U803</accession>
<name>A0A1X7U803_AMPQE</name>
<dbReference type="EnsemblMetazoa" id="Aqu2.1.23581_001">
    <property type="protein sequence ID" value="Aqu2.1.23581_001"/>
    <property type="gene ID" value="Aqu2.1.23581"/>
</dbReference>
<organism evidence="2">
    <name type="scientific">Amphimedon queenslandica</name>
    <name type="common">Sponge</name>
    <dbReference type="NCBI Taxonomy" id="400682"/>
    <lineage>
        <taxon>Eukaryota</taxon>
        <taxon>Metazoa</taxon>
        <taxon>Porifera</taxon>
        <taxon>Demospongiae</taxon>
        <taxon>Heteroscleromorpha</taxon>
        <taxon>Haplosclerida</taxon>
        <taxon>Niphatidae</taxon>
        <taxon>Amphimedon</taxon>
    </lineage>
</organism>
<keyword evidence="1" id="KW-1133">Transmembrane helix</keyword>